<gene>
    <name evidence="6" type="ORF">A3A65_01800</name>
</gene>
<dbReference type="GO" id="GO:0003729">
    <property type="term" value="F:mRNA binding"/>
    <property type="evidence" value="ECO:0007669"/>
    <property type="project" value="TreeGrafter"/>
</dbReference>
<feature type="domain" description="S1 motif" evidence="5">
    <location>
        <begin position="269"/>
        <end position="366"/>
    </location>
</feature>
<evidence type="ECO:0000259" key="5">
    <source>
        <dbReference type="PROSITE" id="PS50126"/>
    </source>
</evidence>
<dbReference type="PRINTS" id="PR00681">
    <property type="entry name" value="RIBOSOMALS1"/>
</dbReference>
<dbReference type="PANTHER" id="PTHR10724:SF7">
    <property type="entry name" value="SMALL RIBOSOMAL SUBUNIT PROTEIN BS1C"/>
    <property type="match status" value="1"/>
</dbReference>
<evidence type="ECO:0000256" key="3">
    <source>
        <dbReference type="ARBA" id="ARBA00023274"/>
    </source>
</evidence>
<feature type="region of interest" description="Disordered" evidence="4">
    <location>
        <begin position="1"/>
        <end position="80"/>
    </location>
</feature>
<dbReference type="InterPro" id="IPR035104">
    <property type="entry name" value="Ribosomal_protein_S1-like"/>
</dbReference>
<feature type="compositionally biased region" description="Basic residues" evidence="4">
    <location>
        <begin position="1"/>
        <end position="15"/>
    </location>
</feature>
<dbReference type="InterPro" id="IPR050437">
    <property type="entry name" value="Ribos_protein_bS1-like"/>
</dbReference>
<accession>A0A1G1W068</accession>
<dbReference type="CDD" id="cd04465">
    <property type="entry name" value="S1_RPS1_repeat_ec2_hs2"/>
    <property type="match status" value="1"/>
</dbReference>
<keyword evidence="3" id="KW-0687">Ribonucleoprotein</keyword>
<dbReference type="SMART" id="SM00316">
    <property type="entry name" value="S1"/>
    <property type="match status" value="4"/>
</dbReference>
<dbReference type="SUPFAM" id="SSF50249">
    <property type="entry name" value="Nucleic acid-binding proteins"/>
    <property type="match status" value="4"/>
</dbReference>
<dbReference type="Pfam" id="PF00575">
    <property type="entry name" value="S1"/>
    <property type="match status" value="4"/>
</dbReference>
<dbReference type="InterPro" id="IPR003029">
    <property type="entry name" value="S1_domain"/>
</dbReference>
<comment type="caution">
    <text evidence="6">The sequence shown here is derived from an EMBL/GenBank/DDBJ whole genome shotgun (WGS) entry which is preliminary data.</text>
</comment>
<dbReference type="GO" id="GO:0003735">
    <property type="term" value="F:structural constituent of ribosome"/>
    <property type="evidence" value="ECO:0007669"/>
    <property type="project" value="TreeGrafter"/>
</dbReference>
<dbReference type="PANTHER" id="PTHR10724">
    <property type="entry name" value="30S RIBOSOMAL PROTEIN S1"/>
    <property type="match status" value="1"/>
</dbReference>
<dbReference type="InterPro" id="IPR012340">
    <property type="entry name" value="NA-bd_OB-fold"/>
</dbReference>
<feature type="domain" description="S1 motif" evidence="5">
    <location>
        <begin position="383"/>
        <end position="446"/>
    </location>
</feature>
<comment type="similarity">
    <text evidence="1">Belongs to the bacterial ribosomal protein bS1 family.</text>
</comment>
<feature type="compositionally biased region" description="Basic and acidic residues" evidence="4">
    <location>
        <begin position="63"/>
        <end position="78"/>
    </location>
</feature>
<evidence type="ECO:0000256" key="4">
    <source>
        <dbReference type="SAM" id="MobiDB-lite"/>
    </source>
</evidence>
<organism evidence="6 7">
    <name type="scientific">Candidatus Chisholmbacteria bacterium RIFCSPLOWO2_01_FULL_49_14</name>
    <dbReference type="NCBI Taxonomy" id="1797593"/>
    <lineage>
        <taxon>Bacteria</taxon>
        <taxon>Candidatus Chisholmiibacteriota</taxon>
    </lineage>
</organism>
<name>A0A1G1W068_9BACT</name>
<feature type="compositionally biased region" description="Polar residues" evidence="4">
    <location>
        <begin position="51"/>
        <end position="61"/>
    </location>
</feature>
<dbReference type="AlphaFoldDB" id="A0A1G1W068"/>
<reference evidence="6 7" key="1">
    <citation type="journal article" date="2016" name="Nat. Commun.">
        <title>Thousands of microbial genomes shed light on interconnected biogeochemical processes in an aquifer system.</title>
        <authorList>
            <person name="Anantharaman K."/>
            <person name="Brown C.T."/>
            <person name="Hug L.A."/>
            <person name="Sharon I."/>
            <person name="Castelle C.J."/>
            <person name="Probst A.J."/>
            <person name="Thomas B.C."/>
            <person name="Singh A."/>
            <person name="Wilkins M.J."/>
            <person name="Karaoz U."/>
            <person name="Brodie E.L."/>
            <person name="Williams K.H."/>
            <person name="Hubbard S.S."/>
            <person name="Banfield J.F."/>
        </authorList>
    </citation>
    <scope>NUCLEOTIDE SEQUENCE [LARGE SCALE GENOMIC DNA]</scope>
</reference>
<evidence type="ECO:0000256" key="2">
    <source>
        <dbReference type="ARBA" id="ARBA00022980"/>
    </source>
</evidence>
<dbReference type="Gene3D" id="2.40.50.140">
    <property type="entry name" value="Nucleic acid-binding proteins"/>
    <property type="match status" value="4"/>
</dbReference>
<evidence type="ECO:0000313" key="7">
    <source>
        <dbReference type="Proteomes" id="UP000176723"/>
    </source>
</evidence>
<dbReference type="GO" id="GO:0006412">
    <property type="term" value="P:translation"/>
    <property type="evidence" value="ECO:0007669"/>
    <property type="project" value="TreeGrafter"/>
</dbReference>
<dbReference type="STRING" id="1797593.A3A65_01800"/>
<feature type="compositionally biased region" description="Basic residues" evidence="4">
    <location>
        <begin position="24"/>
        <end position="42"/>
    </location>
</feature>
<keyword evidence="2" id="KW-0689">Ribosomal protein</keyword>
<dbReference type="Proteomes" id="UP000176723">
    <property type="component" value="Unassembled WGS sequence"/>
</dbReference>
<dbReference type="PROSITE" id="PS50126">
    <property type="entry name" value="S1"/>
    <property type="match status" value="4"/>
</dbReference>
<dbReference type="EMBL" id="MHCL01000017">
    <property type="protein sequence ID" value="OGY21023.1"/>
    <property type="molecule type" value="Genomic_DNA"/>
</dbReference>
<proteinExistence type="inferred from homology"/>
<feature type="domain" description="S1 motif" evidence="5">
    <location>
        <begin position="97"/>
        <end position="164"/>
    </location>
</feature>
<evidence type="ECO:0000256" key="1">
    <source>
        <dbReference type="ARBA" id="ARBA00006767"/>
    </source>
</evidence>
<feature type="domain" description="S1 motif" evidence="5">
    <location>
        <begin position="182"/>
        <end position="248"/>
    </location>
</feature>
<protein>
    <recommendedName>
        <fullName evidence="5">S1 motif domain-containing protein</fullName>
    </recommendedName>
</protein>
<sequence length="455" mass="50261">MAKKTASKSKKKKSTPLKSAKTSKTPKKVLRKKLASKIRVKSLKAEKKTPKQVSVESVGSKKTTKEPRIASPRGKEPTTMEELLEQTGYELKGVKRGQLVEGTVTDVSKKMVLVDIGGKTEGLVVDKEYENAKDFISELSVGDTLTVYVLTPENDRGQILLSLKKAASDRTWQKFEEAHKTGEIMTVKGLEVNRGGVIVHADSVQGFVPSSQFGKQWLGKMEEIIDRSIQVRVIEVDREKNRLIFSEKQVSEADEIKQRGQALKKIKIGEVYSGIVSGVMPFGVFVTVDVPLENIKLKTKDTTAEKKRSAEKKEKTIGKVEGLVHISEISWEKVDNPGQHFRVGDSVKVSVLGIDETSGKLNLSVKRLSKDPWDGIEKKYPSGTKVKGKVSRVAPFGAFVTLEPGIEGLMHISKIPAGEEPEVGDAFEVFVEQVDPEHRRMSLGKVLTEVPVGYK</sequence>
<evidence type="ECO:0000313" key="6">
    <source>
        <dbReference type="EMBL" id="OGY21023.1"/>
    </source>
</evidence>
<dbReference type="CDD" id="cd05687">
    <property type="entry name" value="S1_RPS1_repeat_ec1_hs1"/>
    <property type="match status" value="1"/>
</dbReference>